<evidence type="ECO:0000256" key="8">
    <source>
        <dbReference type="ARBA" id="ARBA00023139"/>
    </source>
</evidence>
<dbReference type="PANTHER" id="PTHR13401:SF2">
    <property type="entry name" value="RAGULATOR COMPLEX PROTEIN LAMTOR1"/>
    <property type="match status" value="1"/>
</dbReference>
<dbReference type="Proteomes" id="UP000694941">
    <property type="component" value="Unplaced"/>
</dbReference>
<protein>
    <recommendedName>
        <fullName evidence="4">Ragulator complex protein LAMTOR1</fullName>
    </recommendedName>
    <alternativeName>
        <fullName evidence="11">Late endosomal/lysosomal adaptor and MAPK and MTOR activator 1</fullName>
    </alternativeName>
</protein>
<proteinExistence type="inferred from homology"/>
<evidence type="ECO:0000256" key="7">
    <source>
        <dbReference type="ARBA" id="ARBA00023136"/>
    </source>
</evidence>
<evidence type="ECO:0000256" key="4">
    <source>
        <dbReference type="ARBA" id="ARBA00016099"/>
    </source>
</evidence>
<evidence type="ECO:0000313" key="14">
    <source>
        <dbReference type="RefSeq" id="XP_013788788.2"/>
    </source>
</evidence>
<keyword evidence="8" id="KW-0564">Palmitate</keyword>
<keyword evidence="5" id="KW-0519">Myristate</keyword>
<feature type="compositionally biased region" description="Basic and acidic residues" evidence="12">
    <location>
        <begin position="8"/>
        <end position="23"/>
    </location>
</feature>
<reference evidence="14" key="1">
    <citation type="submission" date="2025-08" db="UniProtKB">
        <authorList>
            <consortium name="RefSeq"/>
        </authorList>
    </citation>
    <scope>IDENTIFICATION</scope>
    <source>
        <tissue evidence="14">Muscle</tissue>
    </source>
</reference>
<name>A0ABM1BUA8_LIMPO</name>
<evidence type="ECO:0000256" key="5">
    <source>
        <dbReference type="ARBA" id="ARBA00022707"/>
    </source>
</evidence>
<comment type="similarity">
    <text evidence="3">Belongs to the LAMTOR1 family.</text>
</comment>
<comment type="subcellular location">
    <subcellularLocation>
        <location evidence="2">Late endosome membrane</location>
        <topology evidence="2">Lipid-anchor</topology>
        <orientation evidence="2">Cytoplasmic side</orientation>
    </subcellularLocation>
    <subcellularLocation>
        <location evidence="1">Lysosome membrane</location>
        <topology evidence="1">Lipid-anchor</topology>
        <orientation evidence="1">Cytoplasmic side</orientation>
    </subcellularLocation>
</comment>
<dbReference type="InterPro" id="IPR028209">
    <property type="entry name" value="LAMTOR1/MEH1"/>
</dbReference>
<keyword evidence="9" id="KW-0458">Lysosome</keyword>
<organism evidence="13 14">
    <name type="scientific">Limulus polyphemus</name>
    <name type="common">Atlantic horseshoe crab</name>
    <dbReference type="NCBI Taxonomy" id="6850"/>
    <lineage>
        <taxon>Eukaryota</taxon>
        <taxon>Metazoa</taxon>
        <taxon>Ecdysozoa</taxon>
        <taxon>Arthropoda</taxon>
        <taxon>Chelicerata</taxon>
        <taxon>Merostomata</taxon>
        <taxon>Xiphosura</taxon>
        <taxon>Limulidae</taxon>
        <taxon>Limulus</taxon>
    </lineage>
</organism>
<sequence>MGCCFSSDDDKSPQHNEPNERTKLLSNPVSNNSVKPFISDDYGSSTKCTHSHRVDKQSALNRILNQAATNVIDVSGLDSPLEQNEYLNRAFQYNQRIMVSAQTFASLQKKPSLLVDLPAPEKGLAVNPISSSDLKLVSLYIYFFLYRLV</sequence>
<evidence type="ECO:0000256" key="1">
    <source>
        <dbReference type="ARBA" id="ARBA00004122"/>
    </source>
</evidence>
<evidence type="ECO:0000313" key="13">
    <source>
        <dbReference type="Proteomes" id="UP000694941"/>
    </source>
</evidence>
<evidence type="ECO:0000256" key="11">
    <source>
        <dbReference type="ARBA" id="ARBA00032695"/>
    </source>
</evidence>
<evidence type="ECO:0000256" key="6">
    <source>
        <dbReference type="ARBA" id="ARBA00022753"/>
    </source>
</evidence>
<evidence type="ECO:0000256" key="9">
    <source>
        <dbReference type="ARBA" id="ARBA00023228"/>
    </source>
</evidence>
<evidence type="ECO:0000256" key="12">
    <source>
        <dbReference type="SAM" id="MobiDB-lite"/>
    </source>
</evidence>
<keyword evidence="13" id="KW-1185">Reference proteome</keyword>
<evidence type="ECO:0000256" key="3">
    <source>
        <dbReference type="ARBA" id="ARBA00010861"/>
    </source>
</evidence>
<keyword evidence="7" id="KW-0472">Membrane</keyword>
<dbReference type="SMART" id="SM01262">
    <property type="entry name" value="LAMTOR"/>
    <property type="match status" value="1"/>
</dbReference>
<dbReference type="RefSeq" id="XP_013788788.2">
    <property type="nucleotide sequence ID" value="XM_013933334.2"/>
</dbReference>
<feature type="region of interest" description="Disordered" evidence="12">
    <location>
        <begin position="1"/>
        <end position="32"/>
    </location>
</feature>
<dbReference type="GeneID" id="106472680"/>
<accession>A0ABM1BUA8</accession>
<evidence type="ECO:0000256" key="10">
    <source>
        <dbReference type="ARBA" id="ARBA00023288"/>
    </source>
</evidence>
<evidence type="ECO:0000256" key="2">
    <source>
        <dbReference type="ARBA" id="ARBA00004577"/>
    </source>
</evidence>
<dbReference type="PANTHER" id="PTHR13401">
    <property type="entry name" value="RAGULATOR COMPLEX PROTEIN LAMTOR1"/>
    <property type="match status" value="1"/>
</dbReference>
<dbReference type="Pfam" id="PF15454">
    <property type="entry name" value="LAMTOR"/>
    <property type="match status" value="1"/>
</dbReference>
<keyword evidence="10" id="KW-0449">Lipoprotein</keyword>
<keyword evidence="6" id="KW-0967">Endosome</keyword>
<gene>
    <name evidence="14" type="primary">LOC106472680</name>
</gene>